<dbReference type="RefSeq" id="XP_044969378.1">
    <property type="nucleotide sequence ID" value="XM_045113443.1"/>
</dbReference>
<name>A0A8I6X1U2_HORVV</name>
<evidence type="ECO:0000313" key="4">
    <source>
        <dbReference type="EnsemblPlants" id="HORVU.MOREX.r3.2HG0109440.1"/>
    </source>
</evidence>
<accession>A0A8I6X1U2</accession>
<evidence type="ECO:0000259" key="3">
    <source>
        <dbReference type="Pfam" id="PF12937"/>
    </source>
</evidence>
<evidence type="ECO:0000259" key="2">
    <source>
        <dbReference type="Pfam" id="PF03478"/>
    </source>
</evidence>
<evidence type="ECO:0000256" key="1">
    <source>
        <dbReference type="SAM" id="SignalP"/>
    </source>
</evidence>
<feature type="chain" id="PRO_5035179348" description="F-box domain-containing protein" evidence="1">
    <location>
        <begin position="33"/>
        <end position="488"/>
    </location>
</feature>
<dbReference type="InterPro" id="IPR001810">
    <property type="entry name" value="F-box_dom"/>
</dbReference>
<dbReference type="GeneID" id="123429401"/>
<protein>
    <recommendedName>
        <fullName evidence="6">F-box domain-containing protein</fullName>
    </recommendedName>
</protein>
<reference evidence="4" key="2">
    <citation type="submission" date="2020-10" db="EMBL/GenBank/DDBJ databases">
        <authorList>
            <person name="Scholz U."/>
            <person name="Mascher M."/>
            <person name="Fiebig A."/>
        </authorList>
    </citation>
    <scope>NUCLEOTIDE SEQUENCE [LARGE SCALE GENOMIC DNA]</scope>
    <source>
        <strain evidence="4">cv. Morex</strain>
    </source>
</reference>
<sequence>MASPPPPSDGLLGLLVAVLDAVCCSSWHSGASRPPCSPWSELPDEILNLVTAGLPNLADRARFRAVCRSWRASAPPPPQIPWMQTVLRSWQAVSSPPQRQRPWNWIDSACRRPSVPSHLPQRPWIVLPGGFYNHDGIYTYIRECTGHGSATGKQEYIPFKRSNINSSFPDNLRCIGSTDSWLALDYADDNNKIHTYFLHNPFSKEVVALPELDAIVGNSSELFQIRKVLIRLTPDDQLVVIMTNNWNYAIILIRPGKGAWSPRPQTTPFIDIIDIVLLGNRLYGVTQAEDLFSLNISFNSDGIPTVTNIKHHIRSGGADSSVESDLDEDQDHYCENEEDRCQCNLYELRAVGDNVINDGILWDEMPYAPNDHLATFWYLLESCGKLIMVKRQLQLPKCCYVKFTRKLEVFEADFSARRWLPASGGLGDQALFISKCFSKSVSAFGEREGDAIYFIDTGEVFNIKSQTQSRSVERSVDSRWSTWIFAPS</sequence>
<dbReference type="OrthoDB" id="677671at2759"/>
<dbReference type="SUPFAM" id="SSF81383">
    <property type="entry name" value="F-box domain"/>
    <property type="match status" value="1"/>
</dbReference>
<dbReference type="PANTHER" id="PTHR33110:SF141">
    <property type="entry name" value="F-BOX DOMAIN-CONTAINING PROTEIN"/>
    <property type="match status" value="1"/>
</dbReference>
<dbReference type="InterPro" id="IPR005174">
    <property type="entry name" value="KIB1-4_b-propeller"/>
</dbReference>
<dbReference type="PANTHER" id="PTHR33110">
    <property type="entry name" value="F-BOX/KELCH-REPEAT PROTEIN-RELATED"/>
    <property type="match status" value="1"/>
</dbReference>
<feature type="signal peptide" evidence="1">
    <location>
        <begin position="1"/>
        <end position="32"/>
    </location>
</feature>
<dbReference type="InterPro" id="IPR036047">
    <property type="entry name" value="F-box-like_dom_sf"/>
</dbReference>
<evidence type="ECO:0000313" key="5">
    <source>
        <dbReference type="Proteomes" id="UP000011116"/>
    </source>
</evidence>
<feature type="domain" description="F-box" evidence="3">
    <location>
        <begin position="39"/>
        <end position="73"/>
    </location>
</feature>
<dbReference type="KEGG" id="hvg:123429401"/>
<dbReference type="AlphaFoldDB" id="A0A8I6X1U2"/>
<dbReference type="Pfam" id="PF03478">
    <property type="entry name" value="Beta-prop_KIB1-4"/>
    <property type="match status" value="1"/>
</dbReference>
<dbReference type="EnsemblPlants" id="HORVU.MOREX.r3.2HG0109440.1">
    <property type="protein sequence ID" value="HORVU.MOREX.r3.2HG0109440.1"/>
    <property type="gene ID" value="HORVU.MOREX.r3.2HG0109440"/>
</dbReference>
<evidence type="ECO:0008006" key="6">
    <source>
        <dbReference type="Google" id="ProtNLM"/>
    </source>
</evidence>
<keyword evidence="5" id="KW-1185">Reference proteome</keyword>
<dbReference type="Proteomes" id="UP000011116">
    <property type="component" value="Chromosome 2H"/>
</dbReference>
<reference evidence="4" key="3">
    <citation type="submission" date="2022-01" db="UniProtKB">
        <authorList>
            <consortium name="EnsemblPlants"/>
        </authorList>
    </citation>
    <scope>IDENTIFICATION</scope>
    <source>
        <strain evidence="4">subsp. vulgare</strain>
    </source>
</reference>
<proteinExistence type="predicted"/>
<dbReference type="Gramene" id="HORVU.MOREX.r3.2HG0109440.1">
    <property type="protein sequence ID" value="HORVU.MOREX.r3.2HG0109440.1"/>
    <property type="gene ID" value="HORVU.MOREX.r3.2HG0109440"/>
</dbReference>
<reference evidence="5" key="1">
    <citation type="journal article" date="2012" name="Nature">
        <title>A physical, genetic and functional sequence assembly of the barley genome.</title>
        <authorList>
            <consortium name="The International Barley Genome Sequencing Consortium"/>
            <person name="Mayer K.F."/>
            <person name="Waugh R."/>
            <person name="Brown J.W."/>
            <person name="Schulman A."/>
            <person name="Langridge P."/>
            <person name="Platzer M."/>
            <person name="Fincher G.B."/>
            <person name="Muehlbauer G.J."/>
            <person name="Sato K."/>
            <person name="Close T.J."/>
            <person name="Wise R.P."/>
            <person name="Stein N."/>
        </authorList>
    </citation>
    <scope>NUCLEOTIDE SEQUENCE [LARGE SCALE GENOMIC DNA]</scope>
    <source>
        <strain evidence="5">cv. Morex</strain>
    </source>
</reference>
<keyword evidence="1" id="KW-0732">Signal</keyword>
<dbReference type="Pfam" id="PF12937">
    <property type="entry name" value="F-box-like"/>
    <property type="match status" value="1"/>
</dbReference>
<dbReference type="Gene3D" id="1.20.1280.50">
    <property type="match status" value="1"/>
</dbReference>
<gene>
    <name evidence="4" type="primary">LOC123429401</name>
</gene>
<feature type="domain" description="KIB1-4 beta-propeller" evidence="2">
    <location>
        <begin position="168"/>
        <end position="459"/>
    </location>
</feature>
<organism evidence="4 5">
    <name type="scientific">Hordeum vulgare subsp. vulgare</name>
    <name type="common">Domesticated barley</name>
    <dbReference type="NCBI Taxonomy" id="112509"/>
    <lineage>
        <taxon>Eukaryota</taxon>
        <taxon>Viridiplantae</taxon>
        <taxon>Streptophyta</taxon>
        <taxon>Embryophyta</taxon>
        <taxon>Tracheophyta</taxon>
        <taxon>Spermatophyta</taxon>
        <taxon>Magnoliopsida</taxon>
        <taxon>Liliopsida</taxon>
        <taxon>Poales</taxon>
        <taxon>Poaceae</taxon>
        <taxon>BOP clade</taxon>
        <taxon>Pooideae</taxon>
        <taxon>Triticodae</taxon>
        <taxon>Triticeae</taxon>
        <taxon>Hordeinae</taxon>
        <taxon>Hordeum</taxon>
    </lineage>
</organism>